<feature type="chain" id="PRO_5004329225" evidence="1">
    <location>
        <begin position="24"/>
        <end position="76"/>
    </location>
</feature>
<organism evidence="2">
    <name type="scientific">Arabidopsis thaliana</name>
    <name type="common">Mouse-ear cress</name>
    <dbReference type="NCBI Taxonomy" id="3702"/>
    <lineage>
        <taxon>Eukaryota</taxon>
        <taxon>Viridiplantae</taxon>
        <taxon>Streptophyta</taxon>
        <taxon>Embryophyta</taxon>
        <taxon>Tracheophyta</taxon>
        <taxon>Spermatophyta</taxon>
        <taxon>Magnoliopsida</taxon>
        <taxon>eudicotyledons</taxon>
        <taxon>Gunneridae</taxon>
        <taxon>Pentapetalae</taxon>
        <taxon>rosids</taxon>
        <taxon>malvids</taxon>
        <taxon>Brassicales</taxon>
        <taxon>Brassicaceae</taxon>
        <taxon>Camelineae</taxon>
        <taxon>Arabidopsis</taxon>
    </lineage>
</organism>
<evidence type="ECO:0000256" key="1">
    <source>
        <dbReference type="SAM" id="SignalP"/>
    </source>
</evidence>
<feature type="signal peptide" evidence="1">
    <location>
        <begin position="1"/>
        <end position="23"/>
    </location>
</feature>
<evidence type="ECO:0000313" key="2">
    <source>
        <dbReference type="EMBL" id="AAF79748.1"/>
    </source>
</evidence>
<dbReference type="EMBL" id="AC009317">
    <property type="protein sequence ID" value="AAF79748.1"/>
    <property type="molecule type" value="Genomic_DNA"/>
</dbReference>
<proteinExistence type="predicted"/>
<dbReference type="AlphaFoldDB" id="Q9LQ60"/>
<dbReference type="PIR" id="E96619">
    <property type="entry name" value="E96619"/>
</dbReference>
<accession>Q9LQ60</accession>
<keyword evidence="1" id="KW-0732">Signal</keyword>
<reference evidence="2" key="3">
    <citation type="submission" date="2000-06" db="EMBL/GenBank/DDBJ databases">
        <authorList>
            <person name="Cheuk R."/>
            <person name="Shinn P."/>
            <person name="Brooks S."/>
            <person name="Buehler E."/>
            <person name="Chao Q."/>
            <person name="Johnson-Hopson C."/>
            <person name="Khan S."/>
            <person name="Kim C."/>
            <person name="Altafi H."/>
            <person name="Bei B."/>
            <person name="Chin C."/>
            <person name="Chiou J."/>
            <person name="Choi E."/>
            <person name="Conn L."/>
            <person name="Conway A."/>
            <person name="Gonzalez A."/>
            <person name="Hansen N."/>
            <person name="Howing B."/>
            <person name="Koo T."/>
            <person name="Lam B."/>
            <person name="Lee J."/>
            <person name="Lenz C."/>
            <person name="Li J."/>
            <person name="Liu A."/>
            <person name="Liu J."/>
            <person name="Liu S."/>
            <person name="Mukharsky N."/>
            <person name="Nguyen M."/>
            <person name="Palm C."/>
            <person name="Pham P."/>
            <person name="Sakano H."/>
            <person name="Schwartz J."/>
            <person name="Southwick A."/>
            <person name="Thaveri A."/>
            <person name="Toriumi M."/>
            <person name="Vaysberg M."/>
            <person name="Yu G."/>
            <person name="Davis R."/>
            <person name="Federspiel N."/>
            <person name="Theologis A."/>
            <person name="Ecker J."/>
        </authorList>
    </citation>
    <scope>NUCLEOTIDE SEQUENCE</scope>
</reference>
<sequence>MSFNLLFCTSLLLFLCLYRELDSIVFLPFFTPICYILINIRIHPAVHGKRRFLFGFHIILECIICYLTKNINFYCC</sequence>
<reference key="2">
    <citation type="journal article" date="2000" name="Nature">
        <title>Sequence and analysis of chromosome 1 of the plant Arabidopsis thaliana.</title>
        <authorList>
            <person name="Theologis A."/>
            <person name="Ecker J.R."/>
            <person name="Palm C.J."/>
            <person name="Federspiel N.A."/>
            <person name="Kaul S."/>
            <person name="White O."/>
            <person name="Alonso J."/>
            <person name="Altafi H."/>
            <person name="Araujo R."/>
            <person name="Bowman C.L."/>
            <person name="Brooks S.Y."/>
            <person name="Buehler E."/>
            <person name="Chan A."/>
            <person name="Chao Q."/>
            <person name="Chen H."/>
            <person name="Cheuk R.F."/>
            <person name="Chin C.W."/>
            <person name="Chung M.K."/>
            <person name="Conn L."/>
            <person name="Conway A.B."/>
            <person name="Conway A.R."/>
            <person name="Creasy T.H."/>
            <person name="Dewar K."/>
            <person name="Dunn P."/>
            <person name="Etgu P."/>
            <person name="Feldblyum T.V."/>
            <person name="Feng J."/>
            <person name="Fong B."/>
            <person name="Fujii C.Y."/>
            <person name="Gill J.E."/>
            <person name="Goldsmith A.D."/>
            <person name="Haas B."/>
            <person name="Hansen N.F."/>
            <person name="Hughes B."/>
            <person name="Huizar L."/>
            <person name="Hunter J.L."/>
            <person name="Jenkins J."/>
            <person name="Johnson-Hopson C."/>
            <person name="Khan S."/>
            <person name="Khaykin E."/>
            <person name="Kim C.J."/>
            <person name="Koo H.L."/>
            <person name="Kremenetskaia I."/>
            <person name="Kurtz D.B."/>
            <person name="Kwan A."/>
            <person name="Lam B."/>
            <person name="Langin-Hooper S."/>
            <person name="Lee A."/>
            <person name="Lee J.M."/>
            <person name="Lenz C.A."/>
            <person name="Li J.H."/>
            <person name="Li Y."/>
            <person name="Lin X."/>
            <person name="Liu S.X."/>
            <person name="Liu Z.A."/>
            <person name="Luros J.S."/>
            <person name="Maiti R."/>
            <person name="Marziali A."/>
            <person name="Militscher J."/>
            <person name="Miranda M."/>
            <person name="Nguyen M."/>
            <person name="Nierman W.C."/>
            <person name="Osborne B.I."/>
            <person name="Pai G."/>
            <person name="Peterson J."/>
            <person name="Pham P.K."/>
            <person name="Rizzo M."/>
            <person name="Rooney T."/>
            <person name="Rowley D."/>
            <person name="Sakano H."/>
            <person name="Salzberg S.L."/>
            <person name="Schwartz J.R."/>
            <person name="Shinn P."/>
            <person name="Southwick A.M."/>
            <person name="Sun H."/>
            <person name="Tallon L.J."/>
            <person name="Tambunga G."/>
            <person name="Toriumi M.J."/>
            <person name="Town C.D."/>
            <person name="Utterback T."/>
            <person name="Van Aken S."/>
            <person name="Vaysberg M."/>
            <person name="Vysotskaia V.S."/>
            <person name="Walker M."/>
            <person name="Wu D."/>
            <person name="Yu G."/>
            <person name="Fraser C.M."/>
            <person name="Venter J.C."/>
            <person name="Davis R.W."/>
        </authorList>
    </citation>
    <scope>NUCLEOTIDE SEQUENCE [LARGE SCALE GENOMIC DNA]</scope>
    <source>
        <strain>cv. Columbia</strain>
    </source>
</reference>
<protein>
    <submittedName>
        <fullName evidence="2">T30E16.11</fullName>
    </submittedName>
</protein>
<reference evidence="2" key="1">
    <citation type="submission" date="1999-09" db="EMBL/GenBank/DDBJ databases">
        <title>Genomic sequence for Arabidopsis thaliana BAC T30E16 from chromosome I.</title>
        <authorList>
            <person name="Chao Q."/>
            <person name="Brooks S."/>
            <person name="Buehler E."/>
            <person name="Dunn P."/>
            <person name="Khan S."/>
            <person name="Kim C."/>
            <person name="Shinn P."/>
            <person name="Altafi H."/>
            <person name="Araujo R."/>
            <person name="Conn L."/>
            <person name="Conway A.B."/>
            <person name="Gonzalez A."/>
            <person name="Hansen N.F."/>
            <person name="Huizar L."/>
            <person name="Kremenetskaia I."/>
            <person name="Lenz C."/>
            <person name="Li J."/>
            <person name="Liu S."/>
            <person name="Luros S."/>
            <person name="Rowley D."/>
            <person name="Schwartz J."/>
            <person name="Toriumi M."/>
            <person name="Vysotskaia V."/>
            <person name="Yu G."/>
            <person name="Davis R.W."/>
            <person name="Federspiel N.A."/>
            <person name="Theologis A."/>
            <person name="Ecker J.R."/>
        </authorList>
    </citation>
    <scope>NUCLEOTIDE SEQUENCE</scope>
</reference>
<name>Q9LQ60_ARATH</name>